<dbReference type="Pfam" id="PF00096">
    <property type="entry name" value="zf-C2H2"/>
    <property type="match status" value="2"/>
</dbReference>
<accession>A0A642V4T7</accession>
<evidence type="ECO:0000256" key="8">
    <source>
        <dbReference type="ARBA" id="ARBA00023242"/>
    </source>
</evidence>
<comment type="subcellular location">
    <subcellularLocation>
        <location evidence="1">Nucleus</location>
    </subcellularLocation>
</comment>
<dbReference type="Proteomes" id="UP000761534">
    <property type="component" value="Unassembled WGS sequence"/>
</dbReference>
<dbReference type="InterPro" id="IPR013087">
    <property type="entry name" value="Znf_C2H2_type"/>
</dbReference>
<evidence type="ECO:0000256" key="2">
    <source>
        <dbReference type="ARBA" id="ARBA00022723"/>
    </source>
</evidence>
<keyword evidence="4 9" id="KW-0863">Zinc-finger</keyword>
<dbReference type="GO" id="GO:0071248">
    <property type="term" value="P:cellular response to metal ion"/>
    <property type="evidence" value="ECO:0007669"/>
    <property type="project" value="UniProtKB-ARBA"/>
</dbReference>
<protein>
    <recommendedName>
        <fullName evidence="11">C2H2-type domain-containing protein</fullName>
    </recommendedName>
</protein>
<evidence type="ECO:0000256" key="6">
    <source>
        <dbReference type="ARBA" id="ARBA00023015"/>
    </source>
</evidence>
<gene>
    <name evidence="12" type="ORF">TRICI_002838</name>
</gene>
<dbReference type="EMBL" id="SWFS01000193">
    <property type="protein sequence ID" value="KAA8914779.1"/>
    <property type="molecule type" value="Genomic_DNA"/>
</dbReference>
<evidence type="ECO:0000256" key="3">
    <source>
        <dbReference type="ARBA" id="ARBA00022737"/>
    </source>
</evidence>
<dbReference type="GO" id="GO:0000981">
    <property type="term" value="F:DNA-binding transcription factor activity, RNA polymerase II-specific"/>
    <property type="evidence" value="ECO:0007669"/>
    <property type="project" value="TreeGrafter"/>
</dbReference>
<organism evidence="12 13">
    <name type="scientific">Trichomonascus ciferrii</name>
    <dbReference type="NCBI Taxonomy" id="44093"/>
    <lineage>
        <taxon>Eukaryota</taxon>
        <taxon>Fungi</taxon>
        <taxon>Dikarya</taxon>
        <taxon>Ascomycota</taxon>
        <taxon>Saccharomycotina</taxon>
        <taxon>Dipodascomycetes</taxon>
        <taxon>Dipodascales</taxon>
        <taxon>Trichomonascaceae</taxon>
        <taxon>Trichomonascus</taxon>
        <taxon>Trichomonascus ciferrii complex</taxon>
    </lineage>
</organism>
<evidence type="ECO:0000256" key="1">
    <source>
        <dbReference type="ARBA" id="ARBA00004123"/>
    </source>
</evidence>
<dbReference type="GO" id="GO:0000977">
    <property type="term" value="F:RNA polymerase II transcription regulatory region sequence-specific DNA binding"/>
    <property type="evidence" value="ECO:0007669"/>
    <property type="project" value="TreeGrafter"/>
</dbReference>
<evidence type="ECO:0000259" key="11">
    <source>
        <dbReference type="PROSITE" id="PS50157"/>
    </source>
</evidence>
<comment type="caution">
    <text evidence="12">The sequence shown here is derived from an EMBL/GenBank/DDBJ whole genome shotgun (WGS) entry which is preliminary data.</text>
</comment>
<feature type="region of interest" description="Disordered" evidence="10">
    <location>
        <begin position="395"/>
        <end position="468"/>
    </location>
</feature>
<feature type="domain" description="C2H2-type" evidence="11">
    <location>
        <begin position="296"/>
        <end position="323"/>
    </location>
</feature>
<feature type="compositionally biased region" description="Polar residues" evidence="10">
    <location>
        <begin position="29"/>
        <end position="57"/>
    </location>
</feature>
<evidence type="ECO:0000256" key="10">
    <source>
        <dbReference type="SAM" id="MobiDB-lite"/>
    </source>
</evidence>
<feature type="compositionally biased region" description="Low complexity" evidence="10">
    <location>
        <begin position="247"/>
        <end position="261"/>
    </location>
</feature>
<keyword evidence="7" id="KW-0804">Transcription</keyword>
<feature type="compositionally biased region" description="Low complexity" evidence="10">
    <location>
        <begin position="446"/>
        <end position="466"/>
    </location>
</feature>
<feature type="region of interest" description="Disordered" evidence="10">
    <location>
        <begin position="92"/>
        <end position="275"/>
    </location>
</feature>
<dbReference type="PANTHER" id="PTHR14196">
    <property type="entry name" value="ODD-SKIPPED - RELATED"/>
    <property type="match status" value="1"/>
</dbReference>
<evidence type="ECO:0000313" key="12">
    <source>
        <dbReference type="EMBL" id="KAA8914779.1"/>
    </source>
</evidence>
<dbReference type="PROSITE" id="PS50157">
    <property type="entry name" value="ZINC_FINGER_C2H2_2"/>
    <property type="match status" value="2"/>
</dbReference>
<dbReference type="GO" id="GO:0071467">
    <property type="term" value="P:cellular response to pH"/>
    <property type="evidence" value="ECO:0007669"/>
    <property type="project" value="UniProtKB-ARBA"/>
</dbReference>
<dbReference type="InterPro" id="IPR050717">
    <property type="entry name" value="C2H2-ZF_Transcription_Reg"/>
</dbReference>
<dbReference type="GO" id="GO:0008270">
    <property type="term" value="F:zinc ion binding"/>
    <property type="evidence" value="ECO:0007669"/>
    <property type="project" value="UniProtKB-KW"/>
</dbReference>
<keyword evidence="8" id="KW-0539">Nucleus</keyword>
<proteinExistence type="predicted"/>
<dbReference type="AlphaFoldDB" id="A0A642V4T7"/>
<feature type="region of interest" description="Disordered" evidence="10">
    <location>
        <begin position="1"/>
        <end position="76"/>
    </location>
</feature>
<dbReference type="OrthoDB" id="8117402at2759"/>
<dbReference type="SMART" id="SM00355">
    <property type="entry name" value="ZnF_C2H2"/>
    <property type="match status" value="2"/>
</dbReference>
<feature type="compositionally biased region" description="Pro residues" evidence="10">
    <location>
        <begin position="208"/>
        <end position="220"/>
    </location>
</feature>
<evidence type="ECO:0000256" key="9">
    <source>
        <dbReference type="PROSITE-ProRule" id="PRU00042"/>
    </source>
</evidence>
<dbReference type="PANTHER" id="PTHR14196:SF0">
    <property type="entry name" value="PROTEIN BOWEL"/>
    <property type="match status" value="1"/>
</dbReference>
<feature type="compositionally biased region" description="Basic and acidic residues" evidence="10">
    <location>
        <begin position="148"/>
        <end position="158"/>
    </location>
</feature>
<name>A0A642V4T7_9ASCO</name>
<feature type="domain" description="C2H2-type" evidence="11">
    <location>
        <begin position="324"/>
        <end position="351"/>
    </location>
</feature>
<dbReference type="FunFam" id="3.30.160.60:FF:000181">
    <property type="entry name" value="C2H2 type zinc finger protein"/>
    <property type="match status" value="1"/>
</dbReference>
<keyword evidence="13" id="KW-1185">Reference proteome</keyword>
<dbReference type="FunFam" id="3.30.160.60:FF:000146">
    <property type="entry name" value="C2H2 type zinc finger protein"/>
    <property type="match status" value="1"/>
</dbReference>
<evidence type="ECO:0000313" key="13">
    <source>
        <dbReference type="Proteomes" id="UP000761534"/>
    </source>
</evidence>
<dbReference type="Gene3D" id="3.30.160.60">
    <property type="entry name" value="Classic Zinc Finger"/>
    <property type="match status" value="3"/>
</dbReference>
<dbReference type="PROSITE" id="PS00028">
    <property type="entry name" value="ZINC_FINGER_C2H2_1"/>
    <property type="match status" value="2"/>
</dbReference>
<evidence type="ECO:0000256" key="7">
    <source>
        <dbReference type="ARBA" id="ARBA00023163"/>
    </source>
</evidence>
<dbReference type="VEuPathDB" id="FungiDB:TRICI_002838"/>
<dbReference type="InterPro" id="IPR036236">
    <property type="entry name" value="Znf_C2H2_sf"/>
</dbReference>
<reference evidence="12" key="1">
    <citation type="journal article" date="2019" name="G3 (Bethesda)">
        <title>Genome Assemblies of Two Rare Opportunistic Yeast Pathogens: Diutina rugosa (syn. Candida rugosa) and Trichomonascus ciferrii (syn. Candida ciferrii).</title>
        <authorList>
            <person name="Mixao V."/>
            <person name="Saus E."/>
            <person name="Hansen A.P."/>
            <person name="Lass-Florl C."/>
            <person name="Gabaldon T."/>
        </authorList>
    </citation>
    <scope>NUCLEOTIDE SEQUENCE</scope>
    <source>
        <strain evidence="12">CBS 4856</strain>
    </source>
</reference>
<keyword evidence="6" id="KW-0805">Transcription regulation</keyword>
<evidence type="ECO:0000256" key="5">
    <source>
        <dbReference type="ARBA" id="ARBA00022833"/>
    </source>
</evidence>
<keyword evidence="3" id="KW-0677">Repeat</keyword>
<dbReference type="GO" id="GO:0005634">
    <property type="term" value="C:nucleus"/>
    <property type="evidence" value="ECO:0007669"/>
    <property type="project" value="UniProtKB-SubCell"/>
</dbReference>
<keyword evidence="5" id="KW-0862">Zinc</keyword>
<sequence>MATSGSFLLPNPPMDGSNNNVFRHRRSNSNHSDVSSIAGGQSPHLSASPSPYHSAFSSPYLPPQVPGNDGLMRSGELTNLEQLTSNFSLLDDTTSREQQQQQQQQPFTTSATSPTPEISVDYAPANIHPPHPSLDTSALKVESESPSDNDRSSDDVHTDNSLSFGNSPVDIKQEDDHNESTTTYLPTPAAGGSRNRQRSQSDSDLRQPPYPYQPQPPPPQQQQQQQYASSDFLSPESAAMQQPATASSSSRRSRSVSSSSRTRSRSRSRSTSRDYILELAAPTQTNKRVQKHPSAFACTLCDKRFTRAYNLRSHLRTHTDERPFVCTVCGKAFARQHDRKRHEALHSGEKKFECRGVLSDGSTVWGCGRKFARADALGRHFRTEAGRECIRPLLEEEEKEKGKRRPPQGQQQYGNQMAGGGYQNMGAGEVPIYVSGGEGTPSLMLSPPNGDPGANSSGNSPSSAASVFPTALLQQFPSLGNIELSGSSDASDLEN</sequence>
<dbReference type="SUPFAM" id="SSF57667">
    <property type="entry name" value="beta-beta-alpha zinc fingers"/>
    <property type="match status" value="1"/>
</dbReference>
<evidence type="ECO:0000256" key="4">
    <source>
        <dbReference type="ARBA" id="ARBA00022771"/>
    </source>
</evidence>
<feature type="compositionally biased region" description="Polar residues" evidence="10">
    <location>
        <begin position="106"/>
        <end position="116"/>
    </location>
</feature>
<keyword evidence="2" id="KW-0479">Metal-binding</keyword>